<evidence type="ECO:0000256" key="1">
    <source>
        <dbReference type="SAM" id="MobiDB-lite"/>
    </source>
</evidence>
<dbReference type="EMBL" id="JACTAM010000004">
    <property type="protein sequence ID" value="KAI2665721.1"/>
    <property type="molecule type" value="Genomic_DNA"/>
</dbReference>
<feature type="region of interest" description="Disordered" evidence="1">
    <location>
        <begin position="24"/>
        <end position="71"/>
    </location>
</feature>
<sequence>MSKRLEEEERKRKHLENVIDIIMDGNSSDLEQLEEEEEEDDEEWVPQAMHDDGSSDSSDEEDYQEESVHPLQVRSSHQHLYPLILQFLLRLFQPQWRWLVSLIRIIQSLAERNLVLRGSVETLHQENNGNFLKEVELLAKFVPVLRDHSWHNTRDKGTLLIAPESTGLGLSTLILKRLEELNIPFQDCRGQSYNNGANMKGRIKGVQARLLEKNPHALYVPCGAHTLNLMVSDAAKASKDATCFFGNVEKLYRLFSGSSQRWAILQKYGDVTLKSWSETRWESRVNSIEPLRYQAGKVREALLEVREPTKDSTVKVEANSLAKEIGSFRFQICCVIWYDILSRINTTSKHLQSTNMQLDVAVGLIKKNKENLHSYRITGFVDAQVSAKEICEQMNTEAVLKEKRLRSTKRHFAYEAADEPQIFGGPLSVSKGSSECSSALASLIHRHGWTSVSFLETNSPVEKRLMLTGVPLLQRWRVFQNSHKKR</sequence>
<dbReference type="SUPFAM" id="SSF53098">
    <property type="entry name" value="Ribonuclease H-like"/>
    <property type="match status" value="1"/>
</dbReference>
<accession>A0ABQ8MSC6</accession>
<reference evidence="2 3" key="1">
    <citation type="submission" date="2022-01" db="EMBL/GenBank/DDBJ databases">
        <title>A high-quality chromosome-level genome assembly of rohu carp, Labeo rohita.</title>
        <authorList>
            <person name="Arick M.A. II"/>
            <person name="Hsu C.-Y."/>
            <person name="Magbanua Z."/>
            <person name="Pechanova O."/>
            <person name="Grover C."/>
            <person name="Miller E."/>
            <person name="Thrash A."/>
            <person name="Ezzel L."/>
            <person name="Alam S."/>
            <person name="Benzie J."/>
            <person name="Hamilton M."/>
            <person name="Karsi A."/>
            <person name="Lawrence M.L."/>
            <person name="Peterson D.G."/>
        </authorList>
    </citation>
    <scope>NUCLEOTIDE SEQUENCE [LARGE SCALE GENOMIC DNA]</scope>
    <source>
        <strain evidence="3">BAU-BD-2019</strain>
        <tissue evidence="2">Blood</tissue>
    </source>
</reference>
<dbReference type="PANTHER" id="PTHR45749">
    <property type="match status" value="1"/>
</dbReference>
<protein>
    <submittedName>
        <fullName evidence="2">52 kDa repressor of the inhibitor of the protein kinase</fullName>
    </submittedName>
</protein>
<dbReference type="InterPro" id="IPR012337">
    <property type="entry name" value="RNaseH-like_sf"/>
</dbReference>
<name>A0ABQ8MSC6_LABRO</name>
<dbReference type="PANTHER" id="PTHR45749:SF35">
    <property type="entry name" value="AC-LIKE TRANSPOSASE-RELATED"/>
    <property type="match status" value="1"/>
</dbReference>
<gene>
    <name evidence="2" type="ORF">H4Q32_022806</name>
</gene>
<keyword evidence="3" id="KW-1185">Reference proteome</keyword>
<evidence type="ECO:0000313" key="3">
    <source>
        <dbReference type="Proteomes" id="UP000830375"/>
    </source>
</evidence>
<organism evidence="2 3">
    <name type="scientific">Labeo rohita</name>
    <name type="common">Indian major carp</name>
    <name type="synonym">Cyprinus rohita</name>
    <dbReference type="NCBI Taxonomy" id="84645"/>
    <lineage>
        <taxon>Eukaryota</taxon>
        <taxon>Metazoa</taxon>
        <taxon>Chordata</taxon>
        <taxon>Craniata</taxon>
        <taxon>Vertebrata</taxon>
        <taxon>Euteleostomi</taxon>
        <taxon>Actinopterygii</taxon>
        <taxon>Neopterygii</taxon>
        <taxon>Teleostei</taxon>
        <taxon>Ostariophysi</taxon>
        <taxon>Cypriniformes</taxon>
        <taxon>Cyprinidae</taxon>
        <taxon>Labeoninae</taxon>
        <taxon>Labeonini</taxon>
        <taxon>Labeo</taxon>
    </lineage>
</organism>
<proteinExistence type="predicted"/>
<comment type="caution">
    <text evidence="2">The sequence shown here is derived from an EMBL/GenBank/DDBJ whole genome shotgun (WGS) entry which is preliminary data.</text>
</comment>
<feature type="compositionally biased region" description="Acidic residues" evidence="1">
    <location>
        <begin position="31"/>
        <end position="44"/>
    </location>
</feature>
<dbReference type="Proteomes" id="UP000830375">
    <property type="component" value="Unassembled WGS sequence"/>
</dbReference>
<evidence type="ECO:0000313" key="2">
    <source>
        <dbReference type="EMBL" id="KAI2665721.1"/>
    </source>
</evidence>